<dbReference type="SUPFAM" id="SSF56436">
    <property type="entry name" value="C-type lectin-like"/>
    <property type="match status" value="3"/>
</dbReference>
<evidence type="ECO:0000256" key="9">
    <source>
        <dbReference type="PROSITE-ProRule" id="PRU00323"/>
    </source>
</evidence>
<evidence type="ECO:0000259" key="11">
    <source>
        <dbReference type="PROSITE" id="PS50963"/>
    </source>
</evidence>
<feature type="non-terminal residue" evidence="12">
    <location>
        <position position="398"/>
    </location>
</feature>
<evidence type="ECO:0000256" key="5">
    <source>
        <dbReference type="ARBA" id="ARBA00023136"/>
    </source>
</evidence>
<dbReference type="PANTHER" id="PTHR10225">
    <property type="entry name" value="HYALURONAN RECEPTOR"/>
    <property type="match status" value="1"/>
</dbReference>
<organism evidence="12 13">
    <name type="scientific">Polypterus senegalus</name>
    <name type="common">Senegal bichir</name>
    <dbReference type="NCBI Taxonomy" id="55291"/>
    <lineage>
        <taxon>Eukaryota</taxon>
        <taxon>Metazoa</taxon>
        <taxon>Chordata</taxon>
        <taxon>Craniata</taxon>
        <taxon>Vertebrata</taxon>
        <taxon>Euteleostomi</taxon>
        <taxon>Actinopterygii</taxon>
        <taxon>Polypteriformes</taxon>
        <taxon>Polypteridae</taxon>
        <taxon>Polypterus</taxon>
    </lineage>
</organism>
<evidence type="ECO:0000256" key="10">
    <source>
        <dbReference type="SAM" id="Phobius"/>
    </source>
</evidence>
<name>A0A8X7X8V9_POLSE</name>
<dbReference type="PROSITE" id="PS50963">
    <property type="entry name" value="LINK_2"/>
    <property type="match status" value="2"/>
</dbReference>
<protein>
    <submittedName>
        <fullName evidence="12">CSPG2 protein</fullName>
    </submittedName>
</protein>
<dbReference type="EMBL" id="JAATIS010004040">
    <property type="protein sequence ID" value="KAG2463060.1"/>
    <property type="molecule type" value="Genomic_DNA"/>
</dbReference>
<feature type="disulfide bond" evidence="9">
    <location>
        <begin position="18"/>
        <end position="39"/>
    </location>
</feature>
<dbReference type="AlphaFoldDB" id="A0A8X7X8V9"/>
<gene>
    <name evidence="12" type="primary">Vcan_0</name>
    <name evidence="12" type="ORF">GTO96_0000633</name>
</gene>
<keyword evidence="13" id="KW-1185">Reference proteome</keyword>
<dbReference type="InterPro" id="IPR000538">
    <property type="entry name" value="Link_dom"/>
</dbReference>
<evidence type="ECO:0000313" key="12">
    <source>
        <dbReference type="EMBL" id="KAG2463060.1"/>
    </source>
</evidence>
<keyword evidence="6 9" id="KW-1015">Disulfide bond</keyword>
<dbReference type="InterPro" id="IPR016186">
    <property type="entry name" value="C-type_lectin-like/link_sf"/>
</dbReference>
<reference evidence="12 13" key="1">
    <citation type="journal article" date="2021" name="Cell">
        <title>Tracing the genetic footprints of vertebrate landing in non-teleost ray-finned fishes.</title>
        <authorList>
            <person name="Bi X."/>
            <person name="Wang K."/>
            <person name="Yang L."/>
            <person name="Pan H."/>
            <person name="Jiang H."/>
            <person name="Wei Q."/>
            <person name="Fang M."/>
            <person name="Yu H."/>
            <person name="Zhu C."/>
            <person name="Cai Y."/>
            <person name="He Y."/>
            <person name="Gan X."/>
            <person name="Zeng H."/>
            <person name="Yu D."/>
            <person name="Zhu Y."/>
            <person name="Jiang H."/>
            <person name="Qiu Q."/>
            <person name="Yang H."/>
            <person name="Zhang Y.E."/>
            <person name="Wang W."/>
            <person name="Zhu M."/>
            <person name="He S."/>
            <person name="Zhang G."/>
        </authorList>
    </citation>
    <scope>NUCLEOTIDE SEQUENCE [LARGE SCALE GENOMIC DNA]</scope>
    <source>
        <strain evidence="12">Bchr_013</strain>
    </source>
</reference>
<feature type="non-terminal residue" evidence="12">
    <location>
        <position position="1"/>
    </location>
</feature>
<feature type="domain" description="Link" evidence="11">
    <location>
        <begin position="1"/>
        <end position="63"/>
    </location>
</feature>
<keyword evidence="7" id="KW-0675">Receptor</keyword>
<comment type="caution">
    <text evidence="12">The sequence shown here is derived from an EMBL/GenBank/DDBJ whole genome shotgun (WGS) entry which is preliminary data.</text>
</comment>
<keyword evidence="3" id="KW-0732">Signal</keyword>
<dbReference type="Gene3D" id="3.10.100.10">
    <property type="entry name" value="Mannose-Binding Protein A, subunit A"/>
    <property type="match status" value="2"/>
</dbReference>
<dbReference type="GO" id="GO:0005540">
    <property type="term" value="F:hyaluronic acid binding"/>
    <property type="evidence" value="ECO:0007669"/>
    <property type="project" value="InterPro"/>
</dbReference>
<evidence type="ECO:0000256" key="1">
    <source>
        <dbReference type="ARBA" id="ARBA00004167"/>
    </source>
</evidence>
<keyword evidence="4 10" id="KW-1133">Transmembrane helix</keyword>
<evidence type="ECO:0000256" key="8">
    <source>
        <dbReference type="ARBA" id="ARBA00023180"/>
    </source>
</evidence>
<dbReference type="InterPro" id="IPR043210">
    <property type="entry name" value="CD44_antigen-like"/>
</dbReference>
<feature type="disulfide bond" evidence="9">
    <location>
        <begin position="115"/>
        <end position="136"/>
    </location>
</feature>
<feature type="transmembrane region" description="Helical" evidence="10">
    <location>
        <begin position="257"/>
        <end position="281"/>
    </location>
</feature>
<keyword evidence="5 10" id="KW-0472">Membrane</keyword>
<keyword evidence="8" id="KW-0325">Glycoprotein</keyword>
<evidence type="ECO:0000256" key="7">
    <source>
        <dbReference type="ARBA" id="ARBA00023170"/>
    </source>
</evidence>
<dbReference type="InterPro" id="IPR016187">
    <property type="entry name" value="CTDL_fold"/>
</dbReference>
<evidence type="ECO:0000313" key="13">
    <source>
        <dbReference type="Proteomes" id="UP000886611"/>
    </source>
</evidence>
<evidence type="ECO:0000256" key="3">
    <source>
        <dbReference type="ARBA" id="ARBA00022729"/>
    </source>
</evidence>
<feature type="domain" description="Link" evidence="11">
    <location>
        <begin position="69"/>
        <end position="159"/>
    </location>
</feature>
<dbReference type="PANTHER" id="PTHR10225:SF5">
    <property type="entry name" value="C-TYPE LECTIN DOMAIN-CONTAINING PROTEIN"/>
    <property type="match status" value="1"/>
</dbReference>
<dbReference type="GO" id="GO:0004888">
    <property type="term" value="F:transmembrane signaling receptor activity"/>
    <property type="evidence" value="ECO:0007669"/>
    <property type="project" value="TreeGrafter"/>
</dbReference>
<comment type="subcellular location">
    <subcellularLocation>
        <location evidence="1">Membrane</location>
        <topology evidence="1">Single-pass membrane protein</topology>
    </subcellularLocation>
</comment>
<sequence>MATLENVTTAYKGGFQTCRWGWLDDQQVVMSRTSLSDKCANNTGIIIKRPCNYTSAMGAYCYRPVALHEVYQILSPEVNTGFTFKDAKSICEFQGTTMATKEQLMTALHNGYETCRAGWVNESNIMMPRIQSVLSCAKGNIGLLVLPASNTTSSVFCFQKGLIRPNFQLFPSNQSLNYTDAQLLCSSNGYQLATEEQVQIFNVSVISPGWTKNQTVVSFSGGSLRLAPCIRESSDTAEAYCYNQTVPDFTQVPDNKLWLKITMGCILTTIFLTLILTAIFMKGNQCICCQNHKTLAKDSTLQRNEGFASVPGMYLPNWNTGAYRPQEEVIYHRPLQSPIIKPSMLDYHTHFFSIPPRSQEEVGLPLNTLVDLNRMHGPKRHVAESQHQYDNLALDMDS</sequence>
<proteinExistence type="predicted"/>
<evidence type="ECO:0000256" key="2">
    <source>
        <dbReference type="ARBA" id="ARBA00022692"/>
    </source>
</evidence>
<dbReference type="Pfam" id="PF00193">
    <property type="entry name" value="Xlink"/>
    <property type="match status" value="2"/>
</dbReference>
<accession>A0A8X7X8V9</accession>
<comment type="caution">
    <text evidence="9">Lacks conserved residue(s) required for the propagation of feature annotation.</text>
</comment>
<dbReference type="PROSITE" id="PS01241">
    <property type="entry name" value="LINK_1"/>
    <property type="match status" value="1"/>
</dbReference>
<dbReference type="GO" id="GO:0005886">
    <property type="term" value="C:plasma membrane"/>
    <property type="evidence" value="ECO:0007669"/>
    <property type="project" value="TreeGrafter"/>
</dbReference>
<keyword evidence="2 10" id="KW-0812">Transmembrane</keyword>
<dbReference type="SMART" id="SM00445">
    <property type="entry name" value="LINK"/>
    <property type="match status" value="1"/>
</dbReference>
<dbReference type="GO" id="GO:0007155">
    <property type="term" value="P:cell adhesion"/>
    <property type="evidence" value="ECO:0007669"/>
    <property type="project" value="InterPro"/>
</dbReference>
<dbReference type="Proteomes" id="UP000886611">
    <property type="component" value="Unassembled WGS sequence"/>
</dbReference>
<evidence type="ECO:0000256" key="6">
    <source>
        <dbReference type="ARBA" id="ARBA00023157"/>
    </source>
</evidence>
<evidence type="ECO:0000256" key="4">
    <source>
        <dbReference type="ARBA" id="ARBA00022989"/>
    </source>
</evidence>